<gene>
    <name evidence="6" type="ORF">AYI70_g530</name>
</gene>
<feature type="domain" description="GS beta-grasp" evidence="4">
    <location>
        <begin position="92"/>
        <end position="193"/>
    </location>
</feature>
<reference evidence="6 7" key="1">
    <citation type="submission" date="2017-01" db="EMBL/GenBank/DDBJ databases">
        <authorList>
            <person name="Mah S.A."/>
            <person name="Swanson W.J."/>
            <person name="Moy G.W."/>
            <person name="Vacquier V.D."/>
        </authorList>
    </citation>
    <scope>NUCLEOTIDE SEQUENCE [LARGE SCALE GENOMIC DNA]</scope>
    <source>
        <strain evidence="6 7">GSMNP</strain>
    </source>
</reference>
<comment type="similarity">
    <text evidence="1 2">Belongs to the glutamine synthetase family.</text>
</comment>
<accession>A0A1R1YGD6</accession>
<evidence type="ECO:0000256" key="3">
    <source>
        <dbReference type="SAM" id="Coils"/>
    </source>
</evidence>
<evidence type="ECO:0000259" key="5">
    <source>
        <dbReference type="PROSITE" id="PS51987"/>
    </source>
</evidence>
<comment type="caution">
    <text evidence="6">The sequence shown here is derived from an EMBL/GenBank/DDBJ whole genome shotgun (WGS) entry which is preliminary data.</text>
</comment>
<feature type="coiled-coil region" evidence="3">
    <location>
        <begin position="677"/>
        <end position="704"/>
    </location>
</feature>
<feature type="domain" description="GS catalytic" evidence="5">
    <location>
        <begin position="198"/>
        <end position="645"/>
    </location>
</feature>
<evidence type="ECO:0000256" key="2">
    <source>
        <dbReference type="RuleBase" id="RU000384"/>
    </source>
</evidence>
<dbReference type="Gene3D" id="3.30.590.10">
    <property type="entry name" value="Glutamine synthetase/guanido kinase, catalytic domain"/>
    <property type="match status" value="1"/>
</dbReference>
<dbReference type="PROSITE" id="PS00181">
    <property type="entry name" value="GLNA_ATP"/>
    <property type="match status" value="1"/>
</dbReference>
<keyword evidence="3" id="KW-0175">Coiled coil</keyword>
<dbReference type="GO" id="GO:0004356">
    <property type="term" value="F:glutamine synthetase activity"/>
    <property type="evidence" value="ECO:0007669"/>
    <property type="project" value="InterPro"/>
</dbReference>
<dbReference type="Pfam" id="PF18318">
    <property type="entry name" value="Gln-synt_C-ter"/>
    <property type="match status" value="1"/>
</dbReference>
<protein>
    <submittedName>
        <fullName evidence="6">Type-3 glutamine synthetase</fullName>
    </submittedName>
</protein>
<dbReference type="SMART" id="SM01230">
    <property type="entry name" value="Gln-synt_C"/>
    <property type="match status" value="1"/>
</dbReference>
<dbReference type="Gene3D" id="1.20.120.1560">
    <property type="match status" value="1"/>
</dbReference>
<dbReference type="PROSITE" id="PS51987">
    <property type="entry name" value="GS_CATALYTIC"/>
    <property type="match status" value="1"/>
</dbReference>
<keyword evidence="7" id="KW-1185">Reference proteome</keyword>
<dbReference type="InterPro" id="IPR008146">
    <property type="entry name" value="Gln_synth_cat_dom"/>
</dbReference>
<organism evidence="6 7">
    <name type="scientific">Smittium culicis</name>
    <dbReference type="NCBI Taxonomy" id="133412"/>
    <lineage>
        <taxon>Eukaryota</taxon>
        <taxon>Fungi</taxon>
        <taxon>Fungi incertae sedis</taxon>
        <taxon>Zoopagomycota</taxon>
        <taxon>Kickxellomycotina</taxon>
        <taxon>Harpellomycetes</taxon>
        <taxon>Harpellales</taxon>
        <taxon>Legeriomycetaceae</taxon>
        <taxon>Smittium</taxon>
    </lineage>
</organism>
<dbReference type="AlphaFoldDB" id="A0A1R1YGD6"/>
<dbReference type="InterPro" id="IPR008147">
    <property type="entry name" value="Gln_synt_N"/>
</dbReference>
<dbReference type="Pfam" id="PF00120">
    <property type="entry name" value="Gln-synt_C"/>
    <property type="match status" value="1"/>
</dbReference>
<dbReference type="Pfam" id="PF12437">
    <property type="entry name" value="GSIII_N"/>
    <property type="match status" value="1"/>
</dbReference>
<name>A0A1R1YGD6_9FUNG</name>
<dbReference type="SUPFAM" id="SSF55931">
    <property type="entry name" value="Glutamine synthetase/guanido kinase"/>
    <property type="match status" value="1"/>
</dbReference>
<proteinExistence type="inferred from homology"/>
<dbReference type="InterPro" id="IPR040577">
    <property type="entry name" value="Gln-synt_C"/>
</dbReference>
<dbReference type="STRING" id="133412.A0A1R1YGD6"/>
<dbReference type="GO" id="GO:0006542">
    <property type="term" value="P:glutamine biosynthetic process"/>
    <property type="evidence" value="ECO:0007669"/>
    <property type="project" value="InterPro"/>
</dbReference>
<dbReference type="InterPro" id="IPR027303">
    <property type="entry name" value="Gln_synth_gly_rich_site"/>
</dbReference>
<dbReference type="Proteomes" id="UP000187283">
    <property type="component" value="Unassembled WGS sequence"/>
</dbReference>
<dbReference type="PANTHER" id="PTHR42974">
    <property type="entry name" value="GLUTAMINE SYNTHETASE"/>
    <property type="match status" value="1"/>
</dbReference>
<dbReference type="PANTHER" id="PTHR42974:SF1">
    <property type="entry name" value="TYPE-3 GLUTAMINE SYNTHETASE"/>
    <property type="match status" value="1"/>
</dbReference>
<evidence type="ECO:0000313" key="6">
    <source>
        <dbReference type="EMBL" id="OMJ25977.1"/>
    </source>
</evidence>
<evidence type="ECO:0000313" key="7">
    <source>
        <dbReference type="Proteomes" id="UP000187283"/>
    </source>
</evidence>
<dbReference type="EMBL" id="LSSN01000084">
    <property type="protein sequence ID" value="OMJ25977.1"/>
    <property type="molecule type" value="Genomic_DNA"/>
</dbReference>
<evidence type="ECO:0000259" key="4">
    <source>
        <dbReference type="PROSITE" id="PS51986"/>
    </source>
</evidence>
<dbReference type="OrthoDB" id="415358at2759"/>
<dbReference type="InterPro" id="IPR022147">
    <property type="entry name" value="GSIII_N"/>
</dbReference>
<sequence>MPLSSRTNALIGSYSKPKPVVEYPKRADGKFIYPSEIYGENVFSLKMMAKSLPKPIFSAFLKQRRGRQVLDKTTADAIAHAVRVWAMDRGTTHFTHWFQPQTGSTAEKHDAFLTLVGLSMPSGEEAVAIDAFSGSQLLQSEPDASSFPSGGMRSTFEARGYTIWDTSSPMFLQKGPHGTKTLYIPSCFISYNGEALDEKTILLRSTEAIAKVTQELLSVLEPENHVNHVVSTLGVEQEFFVVDRSLYTLRPDLKIAGRSLIGNLPPRHQQLEDHYFGRIPSRVVEMLSEFELEAIRVGIPIKTRHNEVGPGQFEIAPSFEEASIAIDHNLVTMELLHKVAHRHGLRVLFHEKPFKGVNGSGKHCNWSLSTDRGENLLDPTVRPENNYRFLIVLLCILRGVYENGPLLRASIACLANEHRLGAHEAPPGIISVFLGSQLDEVLESIEENRPLKNFSVPQFQSIKVGGTKLDLKVAQLPVIARDLTDRNRTSPFAFTGNKFEFRALGSKSSPSFSVVVINCIVADAMIKMTKDLRNAMGDKQRLTVDDKLKVIREWITYTKPIRFEGNNYRQEWVDEATRRGLPNVSKSPEAFAFLMQEKHKQVLTSSVNVFQPEELEARFNILHERYVKDLIIEGNTIKLMVLQKILPAAFAYRKSIAESASSIGSLGCDNKPELQVLNNLSQSVSDLHKNTLELERNLEIIEAEHPHDTEENAKLSVKARELIFTSIEKVRENCDFLENQIPDSLWPFPKYTELLLTL</sequence>
<dbReference type="InterPro" id="IPR052725">
    <property type="entry name" value="GS_Type-3"/>
</dbReference>
<dbReference type="InterPro" id="IPR014746">
    <property type="entry name" value="Gln_synth/guanido_kin_cat_dom"/>
</dbReference>
<dbReference type="PROSITE" id="PS51986">
    <property type="entry name" value="GS_BETA_GRASP"/>
    <property type="match status" value="1"/>
</dbReference>
<evidence type="ECO:0000256" key="1">
    <source>
        <dbReference type="PROSITE-ProRule" id="PRU01330"/>
    </source>
</evidence>